<sequence>MLLSDVLDHYRTFQMLERLLHYPRRLTEQWIFQIAPSMQ</sequence>
<dbReference type="InterPro" id="IPR008614">
    <property type="entry name" value="FIBP"/>
</dbReference>
<evidence type="ECO:0000313" key="2">
    <source>
        <dbReference type="Proteomes" id="UP000054359"/>
    </source>
</evidence>
<dbReference type="OrthoDB" id="16955at2759"/>
<dbReference type="EMBL" id="KL868796">
    <property type="protein sequence ID" value="KFM83581.1"/>
    <property type="molecule type" value="Genomic_DNA"/>
</dbReference>
<accession>A0A087V1U2</accession>
<dbReference type="Proteomes" id="UP000054359">
    <property type="component" value="Unassembled WGS sequence"/>
</dbReference>
<name>A0A087V1U2_STEMI</name>
<keyword evidence="2" id="KW-1185">Reference proteome</keyword>
<reference evidence="1 2" key="1">
    <citation type="submission" date="2013-11" db="EMBL/GenBank/DDBJ databases">
        <title>Genome sequencing of Stegodyphus mimosarum.</title>
        <authorList>
            <person name="Bechsgaard J."/>
        </authorList>
    </citation>
    <scope>NUCLEOTIDE SEQUENCE [LARGE SCALE GENOMIC DNA]</scope>
</reference>
<gene>
    <name evidence="1" type="ORF">X975_10953</name>
</gene>
<feature type="non-terminal residue" evidence="1">
    <location>
        <position position="39"/>
    </location>
</feature>
<organism evidence="1 2">
    <name type="scientific">Stegodyphus mimosarum</name>
    <name type="common">African social velvet spider</name>
    <dbReference type="NCBI Taxonomy" id="407821"/>
    <lineage>
        <taxon>Eukaryota</taxon>
        <taxon>Metazoa</taxon>
        <taxon>Ecdysozoa</taxon>
        <taxon>Arthropoda</taxon>
        <taxon>Chelicerata</taxon>
        <taxon>Arachnida</taxon>
        <taxon>Araneae</taxon>
        <taxon>Araneomorphae</taxon>
        <taxon>Entelegynae</taxon>
        <taxon>Eresoidea</taxon>
        <taxon>Eresidae</taxon>
        <taxon>Stegodyphus</taxon>
    </lineage>
</organism>
<protein>
    <submittedName>
        <fullName evidence="1">Acidic fibroblast growth factor intracellular-binding protein</fullName>
    </submittedName>
</protein>
<evidence type="ECO:0000313" key="1">
    <source>
        <dbReference type="EMBL" id="KFM83581.1"/>
    </source>
</evidence>
<dbReference type="Pfam" id="PF05427">
    <property type="entry name" value="FIBP"/>
    <property type="match status" value="1"/>
</dbReference>
<proteinExistence type="predicted"/>
<dbReference type="AlphaFoldDB" id="A0A087V1U2"/>